<keyword evidence="9" id="KW-0231">Viral genome packaging</keyword>
<dbReference type="Proteomes" id="UP001230876">
    <property type="component" value="Segment"/>
</dbReference>
<evidence type="ECO:0000256" key="10">
    <source>
        <dbReference type="ARBA" id="ARBA00046738"/>
    </source>
</evidence>
<keyword evidence="2" id="KW-0597">Phosphoprotein</keyword>
<evidence type="ECO:0000256" key="6">
    <source>
        <dbReference type="ARBA" id="ARBA00022844"/>
    </source>
</evidence>
<sequence length="561" mass="61537">MNSHISSAACLVDGILGDSPDAVRAFCRQPLANKISALETAVVRPKKDDTPDAVAAIVKELVRRGALKPAEAAPVYSDLLIRVHKFNGTSTQANLAALTNDVRAAQSAAIRRTDVTALSNQTVLNTFLNSLPPTVDGGHEGQVNYEAFKQTLRLFVNEAPNVTVYVAGGDTVLHVNAKNVVSVSLVRAFDNLSPFWGVEVEGTTIPGTLTSKLTANTRVLFLLLAPFTTDRTFQPDTFIAAVMALYRETVADNGVYGQTEGEVLRDTAKALRVDELDLKHTLGYLIHRRAGVDRAAAGLGKSLTPRQEKVLRYVQESLVDRIDRNGEDPAAALDNVHLSFSRSYYEAHGDFIRRLVHYLRVALIYAPSYFREIYGNRHWFPPVSFWSSNFSDFKYDMFDEQWRQIAGREEALDADIVDDIDDFVDVNDEAVTGMQVSGPEQLAWDGFVDLRNADEQDRSSILSSAMTAVSRPRTIAPQSVRAPSIGAPSVASEYYVPPISSMREALFAAAQAAAPGLDSQSYFGTVPPPPGSSLADLRQETETMRRGMSSRFGPDAWRYLS</sequence>
<accession>A0A7M4BEH4</accession>
<dbReference type="Pfam" id="PF02455">
    <property type="entry name" value="Hex_IIIa"/>
    <property type="match status" value="1"/>
</dbReference>
<keyword evidence="4" id="KW-1048">Host nucleus</keyword>
<evidence type="ECO:0000256" key="9">
    <source>
        <dbReference type="ARBA" id="ARBA00023219"/>
    </source>
</evidence>
<reference evidence="11" key="1">
    <citation type="journal article" date="2020" name="Viruses">
        <title>Molecular Characterisation of a Novel and Highly Divergent Passerine Adenovirus 1.</title>
        <authorList>
            <person name="Athukorala A."/>
            <person name="Forwood J.K."/>
            <person name="Phalen D.N."/>
            <person name="Sarker S."/>
        </authorList>
    </citation>
    <scope>NUCLEOTIDE SEQUENCE</scope>
    <source>
        <strain evidence="11">AU2787</strain>
    </source>
</reference>
<evidence type="ECO:0000256" key="8">
    <source>
        <dbReference type="ARBA" id="ARBA00023093"/>
    </source>
</evidence>
<comment type="subunit">
    <text evidence="10">Interacts with hexon proteins; this interaction tethers the peripentonal hexons to hexons situated in the facet. Interacts with the penton protein (via N-terminus). Interacts with packaging protein 3; this interaction is required to promote correct genome packaging.</text>
</comment>
<evidence type="ECO:0000256" key="7">
    <source>
        <dbReference type="ARBA" id="ARBA00022921"/>
    </source>
</evidence>
<comment type="similarity">
    <text evidence="1">Belongs to the adenoviridae hexon-linking protein IIIa family.</text>
</comment>
<proteinExistence type="inferred from homology"/>
<evidence type="ECO:0000313" key="12">
    <source>
        <dbReference type="Proteomes" id="UP001230876"/>
    </source>
</evidence>
<keyword evidence="6" id="KW-0946">Virion</keyword>
<keyword evidence="7" id="KW-0426">Late protein</keyword>
<organism evidence="11 12">
    <name type="scientific">Passerine adenovirus 1</name>
    <dbReference type="NCBI Taxonomy" id="2779174"/>
    <lineage>
        <taxon>Viruses</taxon>
        <taxon>Varidnaviria</taxon>
        <taxon>Bamfordvirae</taxon>
        <taxon>Preplasmiviricota</taxon>
        <taxon>Polisuviricotina</taxon>
        <taxon>Pharingeaviricetes</taxon>
        <taxon>Rowavirales</taxon>
        <taxon>Adenoviridae</taxon>
        <taxon>Barthadenovirus</taxon>
    </lineage>
</organism>
<name>A0A7M4BEH4_9ADEN</name>
<keyword evidence="8" id="KW-1232">Capsid decoration protein</keyword>
<dbReference type="GO" id="GO:0098021">
    <property type="term" value="C:viral capsid, decoration"/>
    <property type="evidence" value="ECO:0007669"/>
    <property type="project" value="UniProtKB-KW"/>
</dbReference>
<evidence type="ECO:0000256" key="2">
    <source>
        <dbReference type="ARBA" id="ARBA00022553"/>
    </source>
</evidence>
<keyword evidence="5" id="KW-1188">Viral release from host cell</keyword>
<keyword evidence="3" id="KW-0167">Capsid protein</keyword>
<dbReference type="Gene3D" id="1.20.120.1500">
    <property type="entry name" value="Pre-hexon-linking protein IIIa"/>
    <property type="match status" value="1"/>
</dbReference>
<evidence type="ECO:0000313" key="11">
    <source>
        <dbReference type="EMBL" id="QOJ53943.1"/>
    </source>
</evidence>
<evidence type="ECO:0000256" key="4">
    <source>
        <dbReference type="ARBA" id="ARBA00022562"/>
    </source>
</evidence>
<dbReference type="InterPro" id="IPR003479">
    <property type="entry name" value="Hex_IIIa"/>
</dbReference>
<evidence type="ECO:0000256" key="5">
    <source>
        <dbReference type="ARBA" id="ARBA00022612"/>
    </source>
</evidence>
<dbReference type="EMBL" id="MT674683">
    <property type="protein sequence ID" value="QOJ53943.1"/>
    <property type="molecule type" value="Genomic_DNA"/>
</dbReference>
<evidence type="ECO:0000256" key="3">
    <source>
        <dbReference type="ARBA" id="ARBA00022561"/>
    </source>
</evidence>
<evidence type="ECO:0000256" key="1">
    <source>
        <dbReference type="ARBA" id="ARBA00010762"/>
    </source>
</evidence>
<dbReference type="InterPro" id="IPR043053">
    <property type="entry name" value="Hex_IIIa_N"/>
</dbReference>
<protein>
    <submittedName>
        <fullName evidence="11">PIIIa protein</fullName>
    </submittedName>
</protein>
<keyword evidence="12" id="KW-1185">Reference proteome</keyword>